<evidence type="ECO:0000256" key="1">
    <source>
        <dbReference type="ARBA" id="ARBA00001974"/>
    </source>
</evidence>
<evidence type="ECO:0000256" key="5">
    <source>
        <dbReference type="ARBA" id="ARBA00016406"/>
    </source>
</evidence>
<evidence type="ECO:0000256" key="16">
    <source>
        <dbReference type="SAM" id="MobiDB-lite"/>
    </source>
</evidence>
<keyword evidence="9" id="KW-0560">Oxidoreductase</keyword>
<comment type="cofactor">
    <cofactor evidence="1">
        <name>FAD</name>
        <dbReference type="ChEBI" id="CHEBI:57692"/>
    </cofactor>
</comment>
<name>A0ABV1T531_9ACTN</name>
<evidence type="ECO:0000256" key="7">
    <source>
        <dbReference type="ARBA" id="ARBA00022827"/>
    </source>
</evidence>
<evidence type="ECO:0000256" key="12">
    <source>
        <dbReference type="ARBA" id="ARBA00031158"/>
    </source>
</evidence>
<protein>
    <recommendedName>
        <fullName evidence="5">L-lysine N6-monooxygenase MbtG</fullName>
        <ecNumber evidence="4">1.14.13.59</ecNumber>
    </recommendedName>
    <alternativeName>
        <fullName evidence="14">Lysine 6-N-hydroxylase</fullName>
    </alternativeName>
    <alternativeName>
        <fullName evidence="13">Lysine N6-hydroxylase</fullName>
    </alternativeName>
    <alternativeName>
        <fullName evidence="11">Lysine-N-oxygenase</fullName>
    </alternativeName>
    <alternativeName>
        <fullName evidence="12">Mycobactin synthase protein G</fullName>
    </alternativeName>
</protein>
<accession>A0ABV1T531</accession>
<keyword evidence="10 17" id="KW-0503">Monooxygenase</keyword>
<proteinExistence type="inferred from homology"/>
<comment type="caution">
    <text evidence="17">The sequence shown here is derived from an EMBL/GenBank/DDBJ whole genome shotgun (WGS) entry which is preliminary data.</text>
</comment>
<evidence type="ECO:0000256" key="9">
    <source>
        <dbReference type="ARBA" id="ARBA00023002"/>
    </source>
</evidence>
<comment type="similarity">
    <text evidence="3">Belongs to the lysine N(6)-hydroxylase/L-ornithine N(5)-oxygenase family.</text>
</comment>
<sequence>MYTQDDHASRQTPHDVIGVGFGPGGIALAAALEEEAPELDCLFLESRSEATWQPGMLLRGVDTQHHPSRDLATLRNPRSRYTFLNYLHETDRLLAYLNVPQHFPLRRDYVRYIRWVAAELSSYVAYDSRVTDISVADGPEPHYVLRTSEGQVHRGRALVVGTGRTPYVPEVFANVLGSRVCHSTEYRWRLAERRRAKGGPLTVAVIGASQSAAEIALDLHSGGHGDRVVAVMRGFGYRLKDTSPFSEEAYFPEFTDHYFHASREAKARLDAQLRPSNYSSVDQDVLEELYVRRYEDGIDGEDRLTLHRNQEVGDVLLGDDGPVRLVLRDRDTDAASSVEADLVVLATGFRDLGPDERSEPYPGLLAPVVEQLALDDRGVLCVERDYHVPARGTAAGMPPLFLNGLCETTHGLGDAGSFSLLSLRAATLVEGIRKRLGGPPSATHVTHASGRDSQVDEFGESGA</sequence>
<evidence type="ECO:0000256" key="11">
    <source>
        <dbReference type="ARBA" id="ARBA00029939"/>
    </source>
</evidence>
<evidence type="ECO:0000256" key="14">
    <source>
        <dbReference type="ARBA" id="ARBA00032738"/>
    </source>
</evidence>
<evidence type="ECO:0000313" key="17">
    <source>
        <dbReference type="EMBL" id="MER6169090.1"/>
    </source>
</evidence>
<evidence type="ECO:0000256" key="8">
    <source>
        <dbReference type="ARBA" id="ARBA00022857"/>
    </source>
</evidence>
<evidence type="ECO:0000256" key="4">
    <source>
        <dbReference type="ARBA" id="ARBA00013076"/>
    </source>
</evidence>
<dbReference type="SUPFAM" id="SSF51905">
    <property type="entry name" value="FAD/NAD(P)-binding domain"/>
    <property type="match status" value="2"/>
</dbReference>
<gene>
    <name evidence="17" type="ORF">ABT188_31810</name>
</gene>
<keyword evidence="7" id="KW-0274">FAD</keyword>
<dbReference type="PANTHER" id="PTHR42802:SF1">
    <property type="entry name" value="L-ORNITHINE N(5)-MONOOXYGENASE"/>
    <property type="match status" value="1"/>
</dbReference>
<evidence type="ECO:0000256" key="2">
    <source>
        <dbReference type="ARBA" id="ARBA00004924"/>
    </source>
</evidence>
<evidence type="ECO:0000313" key="18">
    <source>
        <dbReference type="Proteomes" id="UP001496720"/>
    </source>
</evidence>
<dbReference type="EC" id="1.14.13.59" evidence="4"/>
<dbReference type="GO" id="GO:0004497">
    <property type="term" value="F:monooxygenase activity"/>
    <property type="evidence" value="ECO:0007669"/>
    <property type="project" value="UniProtKB-KW"/>
</dbReference>
<dbReference type="EMBL" id="JBEOZY010000056">
    <property type="protein sequence ID" value="MER6169090.1"/>
    <property type="molecule type" value="Genomic_DNA"/>
</dbReference>
<dbReference type="Pfam" id="PF13434">
    <property type="entry name" value="Lys_Orn_oxgnase"/>
    <property type="match status" value="1"/>
</dbReference>
<evidence type="ECO:0000256" key="15">
    <source>
        <dbReference type="ARBA" id="ARBA00048407"/>
    </source>
</evidence>
<dbReference type="Proteomes" id="UP001496720">
    <property type="component" value="Unassembled WGS sequence"/>
</dbReference>
<dbReference type="Gene3D" id="3.50.50.60">
    <property type="entry name" value="FAD/NAD(P)-binding domain"/>
    <property type="match status" value="1"/>
</dbReference>
<dbReference type="PANTHER" id="PTHR42802">
    <property type="entry name" value="MONOOXYGENASE"/>
    <property type="match status" value="1"/>
</dbReference>
<feature type="region of interest" description="Disordered" evidence="16">
    <location>
        <begin position="436"/>
        <end position="463"/>
    </location>
</feature>
<evidence type="ECO:0000256" key="13">
    <source>
        <dbReference type="ARBA" id="ARBA00032493"/>
    </source>
</evidence>
<comment type="pathway">
    <text evidence="2">Siderophore biosynthesis.</text>
</comment>
<keyword evidence="6" id="KW-0285">Flavoprotein</keyword>
<evidence type="ECO:0000256" key="10">
    <source>
        <dbReference type="ARBA" id="ARBA00023033"/>
    </source>
</evidence>
<comment type="catalytic activity">
    <reaction evidence="15">
        <text>L-lysine + NADPH + O2 = N(6)-hydroxy-L-lysine + NADP(+) + H2O</text>
        <dbReference type="Rhea" id="RHEA:23228"/>
        <dbReference type="ChEBI" id="CHEBI:15377"/>
        <dbReference type="ChEBI" id="CHEBI:15379"/>
        <dbReference type="ChEBI" id="CHEBI:32551"/>
        <dbReference type="ChEBI" id="CHEBI:57783"/>
        <dbReference type="ChEBI" id="CHEBI:57820"/>
        <dbReference type="ChEBI" id="CHEBI:58349"/>
        <dbReference type="EC" id="1.14.13.59"/>
    </reaction>
</comment>
<dbReference type="InterPro" id="IPR025700">
    <property type="entry name" value="Lys/Orn_oxygenase"/>
</dbReference>
<dbReference type="InterPro" id="IPR036188">
    <property type="entry name" value="FAD/NAD-bd_sf"/>
</dbReference>
<organism evidence="17 18">
    <name type="scientific">Streptomyces violaceorubidus</name>
    <dbReference type="NCBI Taxonomy" id="284042"/>
    <lineage>
        <taxon>Bacteria</taxon>
        <taxon>Bacillati</taxon>
        <taxon>Actinomycetota</taxon>
        <taxon>Actinomycetes</taxon>
        <taxon>Kitasatosporales</taxon>
        <taxon>Streptomycetaceae</taxon>
        <taxon>Streptomyces</taxon>
    </lineage>
</organism>
<evidence type="ECO:0000256" key="3">
    <source>
        <dbReference type="ARBA" id="ARBA00007588"/>
    </source>
</evidence>
<evidence type="ECO:0000256" key="6">
    <source>
        <dbReference type="ARBA" id="ARBA00022630"/>
    </source>
</evidence>
<reference evidence="17 18" key="1">
    <citation type="submission" date="2024-06" db="EMBL/GenBank/DDBJ databases">
        <title>The Natural Products Discovery Center: Release of the First 8490 Sequenced Strains for Exploring Actinobacteria Biosynthetic Diversity.</title>
        <authorList>
            <person name="Kalkreuter E."/>
            <person name="Kautsar S.A."/>
            <person name="Yang D."/>
            <person name="Bader C.D."/>
            <person name="Teijaro C.N."/>
            <person name="Fluegel L."/>
            <person name="Davis C.M."/>
            <person name="Simpson J.R."/>
            <person name="Lauterbach L."/>
            <person name="Steele A.D."/>
            <person name="Gui C."/>
            <person name="Meng S."/>
            <person name="Li G."/>
            <person name="Viehrig K."/>
            <person name="Ye F."/>
            <person name="Su P."/>
            <person name="Kiefer A.F."/>
            <person name="Nichols A."/>
            <person name="Cepeda A.J."/>
            <person name="Yan W."/>
            <person name="Fan B."/>
            <person name="Jiang Y."/>
            <person name="Adhikari A."/>
            <person name="Zheng C.-J."/>
            <person name="Schuster L."/>
            <person name="Cowan T.M."/>
            <person name="Smanski M.J."/>
            <person name="Chevrette M.G."/>
            <person name="De Carvalho L.P.S."/>
            <person name="Shen B."/>
        </authorList>
    </citation>
    <scope>NUCLEOTIDE SEQUENCE [LARGE SCALE GENOMIC DNA]</scope>
    <source>
        <strain evidence="17 18">NPDC001615</strain>
    </source>
</reference>
<keyword evidence="8" id="KW-0521">NADP</keyword>
<dbReference type="RefSeq" id="WP_352150301.1">
    <property type="nucleotide sequence ID" value="NZ_JBEOZY010000056.1"/>
</dbReference>
<keyword evidence="18" id="KW-1185">Reference proteome</keyword>